<comment type="subcellular location">
    <subcellularLocation>
        <location evidence="8">Cell membrane</location>
        <topology evidence="8">Peripheral membrane protein</topology>
    </subcellularLocation>
    <subcellularLocation>
        <location evidence="1">Membrane</location>
    </subcellularLocation>
</comment>
<comment type="function">
    <text evidence="8">F(1)F(0) ATP synthase produces ATP from ADP in the presence of a proton or sodium gradient. F-type ATPases consist of two structural domains, F(1) containing the extramembraneous catalytic core and F(0) containing the membrane proton channel, linked together by a central stalk and a peripheral stalk. During catalysis, ATP synthesis in the catalytic domain of F(1) is coupled via a rotary mechanism of the central stalk subunits to proton translocation.</text>
</comment>
<dbReference type="AlphaFoldDB" id="A0AAP4BUA2"/>
<dbReference type="RefSeq" id="WP_249606465.1">
    <property type="nucleotide sequence ID" value="NZ_CP091865.1"/>
</dbReference>
<dbReference type="InterPro" id="IPR000711">
    <property type="entry name" value="ATPase_OSCP/dsu"/>
</dbReference>
<dbReference type="NCBIfam" id="TIGR01145">
    <property type="entry name" value="ATP_synt_delta"/>
    <property type="match status" value="1"/>
</dbReference>
<comment type="similarity">
    <text evidence="8">Belongs to the ATPase delta chain family.</text>
</comment>
<keyword evidence="4 8" id="KW-0406">Ion transport</keyword>
<keyword evidence="5 8" id="KW-0472">Membrane</keyword>
<evidence type="ECO:0000313" key="10">
    <source>
        <dbReference type="Proteomes" id="UP001226160"/>
    </source>
</evidence>
<evidence type="ECO:0000256" key="6">
    <source>
        <dbReference type="ARBA" id="ARBA00023196"/>
    </source>
</evidence>
<dbReference type="GO" id="GO:0045259">
    <property type="term" value="C:proton-transporting ATP synthase complex"/>
    <property type="evidence" value="ECO:0007669"/>
    <property type="project" value="UniProtKB-KW"/>
</dbReference>
<keyword evidence="8" id="KW-1003">Cell membrane</keyword>
<accession>A0AAP4BUA2</accession>
<evidence type="ECO:0000256" key="4">
    <source>
        <dbReference type="ARBA" id="ARBA00023065"/>
    </source>
</evidence>
<reference evidence="9" key="1">
    <citation type="submission" date="2023-05" db="EMBL/GenBank/DDBJ databases">
        <title>Metabolic capabilities are highly conserved among human nasal-associated Corynebacterium species in pangenomic analyses.</title>
        <authorList>
            <person name="Tran T.H."/>
            <person name="Roberts A.Q."/>
            <person name="Escapa I.F."/>
            <person name="Gao W."/>
            <person name="Conlan S."/>
            <person name="Kong H."/>
            <person name="Segre J.A."/>
            <person name="Kelly M.S."/>
            <person name="Lemon K.P."/>
        </authorList>
    </citation>
    <scope>NUCLEOTIDE SEQUENCE</scope>
    <source>
        <strain evidence="9">KPL2654</strain>
    </source>
</reference>
<protein>
    <recommendedName>
        <fullName evidence="8">ATP synthase subunit delta</fullName>
    </recommendedName>
    <alternativeName>
        <fullName evidence="8">ATP synthase F(1) sector subunit delta</fullName>
    </alternativeName>
    <alternativeName>
        <fullName evidence="8">F-type ATPase subunit delta</fullName>
        <shortName evidence="8">F-ATPase subunit delta</shortName>
    </alternativeName>
</protein>
<comment type="caution">
    <text evidence="9">The sequence shown here is derived from an EMBL/GenBank/DDBJ whole genome shotgun (WGS) entry which is preliminary data.</text>
</comment>
<keyword evidence="2 8" id="KW-0813">Transport</keyword>
<evidence type="ECO:0000256" key="8">
    <source>
        <dbReference type="HAMAP-Rule" id="MF_01416"/>
    </source>
</evidence>
<evidence type="ECO:0000256" key="7">
    <source>
        <dbReference type="ARBA" id="ARBA00023310"/>
    </source>
</evidence>
<evidence type="ECO:0000256" key="1">
    <source>
        <dbReference type="ARBA" id="ARBA00004370"/>
    </source>
</evidence>
<comment type="function">
    <text evidence="8">This protein is part of the stalk that links CF(0) to CF(1). It either transmits conformational changes from CF(0) to CF(1) or is implicated in proton conduction.</text>
</comment>
<dbReference type="HAMAP" id="MF_01416">
    <property type="entry name" value="ATP_synth_delta_bact"/>
    <property type="match status" value="1"/>
</dbReference>
<dbReference type="PANTHER" id="PTHR11910">
    <property type="entry name" value="ATP SYNTHASE DELTA CHAIN"/>
    <property type="match status" value="1"/>
</dbReference>
<dbReference type="Proteomes" id="UP001226160">
    <property type="component" value="Unassembled WGS sequence"/>
</dbReference>
<gene>
    <name evidence="8" type="primary">atpH</name>
    <name evidence="9" type="ORF">QPX54_03805</name>
</gene>
<keyword evidence="7 8" id="KW-0066">ATP synthesis</keyword>
<dbReference type="NCBIfam" id="NF009967">
    <property type="entry name" value="PRK13430.1"/>
    <property type="match status" value="1"/>
</dbReference>
<organism evidence="9 10">
    <name type="scientific">Corynebacterium propinquum</name>
    <dbReference type="NCBI Taxonomy" id="43769"/>
    <lineage>
        <taxon>Bacteria</taxon>
        <taxon>Bacillati</taxon>
        <taxon>Actinomycetota</taxon>
        <taxon>Actinomycetes</taxon>
        <taxon>Mycobacteriales</taxon>
        <taxon>Corynebacteriaceae</taxon>
        <taxon>Corynebacterium</taxon>
    </lineage>
</organism>
<dbReference type="InterPro" id="IPR020781">
    <property type="entry name" value="ATPase_OSCP/d_CS"/>
</dbReference>
<dbReference type="GO" id="GO:0005886">
    <property type="term" value="C:plasma membrane"/>
    <property type="evidence" value="ECO:0007669"/>
    <property type="project" value="UniProtKB-SubCell"/>
</dbReference>
<dbReference type="EMBL" id="JASNVP010000003">
    <property type="protein sequence ID" value="MDK4325641.1"/>
    <property type="molecule type" value="Genomic_DNA"/>
</dbReference>
<dbReference type="Pfam" id="PF00213">
    <property type="entry name" value="OSCP"/>
    <property type="match status" value="1"/>
</dbReference>
<dbReference type="GO" id="GO:0046933">
    <property type="term" value="F:proton-transporting ATP synthase activity, rotational mechanism"/>
    <property type="evidence" value="ECO:0007669"/>
    <property type="project" value="UniProtKB-UniRule"/>
</dbReference>
<evidence type="ECO:0000256" key="3">
    <source>
        <dbReference type="ARBA" id="ARBA00022781"/>
    </source>
</evidence>
<evidence type="ECO:0000256" key="5">
    <source>
        <dbReference type="ARBA" id="ARBA00023136"/>
    </source>
</evidence>
<dbReference type="PROSITE" id="PS00389">
    <property type="entry name" value="ATPASE_DELTA"/>
    <property type="match status" value="1"/>
</dbReference>
<evidence type="ECO:0000313" key="9">
    <source>
        <dbReference type="EMBL" id="MDK4325641.1"/>
    </source>
</evidence>
<sequence length="275" mass="29972">MKAASREALQQLFAVVDETSSQSTNAVEVDSQTGLEIFEVVEAIEGDRPLRVALANNAAPSEQRVALADEVFSKHLAASALTVVKRAVELSWSNPRDLRVGLVAAARRIILRGAENNNQLERVEQELFALSRVLHREGELSMLLSDRRVEVSKRRSLLARLLEGKNVTMFSEALALQAVGRIEKDPASDLVALAEQAAELRGYRIARVVSAGDLTSVQSAVLAEKLHSIYDHRMSIHNEVDANILGGVRIHVGNEVIDGSTKAKLERMRTALAAG</sequence>
<name>A0AAP4BUA2_9CORY</name>
<keyword evidence="6 8" id="KW-0139">CF(1)</keyword>
<proteinExistence type="inferred from homology"/>
<keyword evidence="3 8" id="KW-0375">Hydrogen ion transport</keyword>
<evidence type="ECO:0000256" key="2">
    <source>
        <dbReference type="ARBA" id="ARBA00022448"/>
    </source>
</evidence>